<evidence type="ECO:0000313" key="3">
    <source>
        <dbReference type="EMBL" id="KAK7513736.1"/>
    </source>
</evidence>
<dbReference type="EMBL" id="JBBPHU010000009">
    <property type="protein sequence ID" value="KAK7513736.1"/>
    <property type="molecule type" value="Genomic_DNA"/>
</dbReference>
<gene>
    <name evidence="3" type="ORF">IWZ03DRAFT_239637</name>
</gene>
<dbReference type="PROSITE" id="PS00798">
    <property type="entry name" value="ALDOKETO_REDUCTASE_1"/>
    <property type="match status" value="1"/>
</dbReference>
<evidence type="ECO:0000259" key="2">
    <source>
        <dbReference type="Pfam" id="PF00248"/>
    </source>
</evidence>
<dbReference type="InterPro" id="IPR023210">
    <property type="entry name" value="NADP_OxRdtase_dom"/>
</dbReference>
<proteinExistence type="predicted"/>
<dbReference type="InterPro" id="IPR020471">
    <property type="entry name" value="AKR"/>
</dbReference>
<dbReference type="PROSITE" id="PS00062">
    <property type="entry name" value="ALDOKETO_REDUCTASE_2"/>
    <property type="match status" value="1"/>
</dbReference>
<dbReference type="Gene3D" id="3.20.20.100">
    <property type="entry name" value="NADP-dependent oxidoreductase domain"/>
    <property type="match status" value="1"/>
</dbReference>
<evidence type="ECO:0000256" key="1">
    <source>
        <dbReference type="ARBA" id="ARBA00023002"/>
    </source>
</evidence>
<keyword evidence="4" id="KW-1185">Reference proteome</keyword>
<dbReference type="InterPro" id="IPR036812">
    <property type="entry name" value="NAD(P)_OxRdtase_dom_sf"/>
</dbReference>
<name>A0ABR1KH22_9PEZI</name>
<protein>
    <submittedName>
        <fullName evidence="3">NADP-dependent oxidoreductase domain-containing protein</fullName>
    </submittedName>
</protein>
<accession>A0ABR1KH22</accession>
<keyword evidence="1" id="KW-0560">Oxidoreductase</keyword>
<feature type="domain" description="NADP-dependent oxidoreductase" evidence="2">
    <location>
        <begin position="60"/>
        <end position="327"/>
    </location>
</feature>
<evidence type="ECO:0000313" key="4">
    <source>
        <dbReference type="Proteomes" id="UP001363622"/>
    </source>
</evidence>
<dbReference type="PRINTS" id="PR00069">
    <property type="entry name" value="ALDKETRDTASE"/>
</dbReference>
<dbReference type="Proteomes" id="UP001363622">
    <property type="component" value="Unassembled WGS sequence"/>
</dbReference>
<dbReference type="Pfam" id="PF00248">
    <property type="entry name" value="Aldo_ket_red"/>
    <property type="match status" value="1"/>
</dbReference>
<dbReference type="CDD" id="cd19071">
    <property type="entry name" value="AKR_AKR1-5-like"/>
    <property type="match status" value="1"/>
</dbReference>
<comment type="caution">
    <text evidence="3">The sequence shown here is derived from an EMBL/GenBank/DDBJ whole genome shotgun (WGS) entry which is preliminary data.</text>
</comment>
<organism evidence="3 4">
    <name type="scientific">Phyllosticta citriasiana</name>
    <dbReference type="NCBI Taxonomy" id="595635"/>
    <lineage>
        <taxon>Eukaryota</taxon>
        <taxon>Fungi</taxon>
        <taxon>Dikarya</taxon>
        <taxon>Ascomycota</taxon>
        <taxon>Pezizomycotina</taxon>
        <taxon>Dothideomycetes</taxon>
        <taxon>Dothideomycetes incertae sedis</taxon>
        <taxon>Botryosphaeriales</taxon>
        <taxon>Phyllostictaceae</taxon>
        <taxon>Phyllosticta</taxon>
    </lineage>
</organism>
<dbReference type="SUPFAM" id="SSF51430">
    <property type="entry name" value="NAD(P)-linked oxidoreductase"/>
    <property type="match status" value="1"/>
</dbReference>
<reference evidence="3 4" key="1">
    <citation type="submission" date="2024-04" db="EMBL/GenBank/DDBJ databases">
        <title>Phyllosticta paracitricarpa is synonymous to the EU quarantine fungus P. citricarpa based on phylogenomic analyses.</title>
        <authorList>
            <consortium name="Lawrence Berkeley National Laboratory"/>
            <person name="Van Ingen-Buijs V.A."/>
            <person name="Van Westerhoven A.C."/>
            <person name="Haridas S."/>
            <person name="Skiadas P."/>
            <person name="Martin F."/>
            <person name="Groenewald J.Z."/>
            <person name="Crous P.W."/>
            <person name="Seidl M.F."/>
        </authorList>
    </citation>
    <scope>NUCLEOTIDE SEQUENCE [LARGE SCALE GENOMIC DNA]</scope>
    <source>
        <strain evidence="3 4">CBS 123371</strain>
    </source>
</reference>
<dbReference type="InterPro" id="IPR018170">
    <property type="entry name" value="Aldo/ket_reductase_CS"/>
</dbReference>
<sequence length="356" mass="40317">MPRFSSYRTVILAVAATILLFKGLSTLLLASSGIVVASEQPVGAKQKPLKSRPAPEPPYIGFGTWNLDEESDDPSLLNASEAVAFAIHAGYRHIDCAPIYGNERAVGRGIAEGLKRARINREHLWVTSKLWNDRHGDDDTVAKALESTLDDLDLDYVDLYLLHWPVNDRGAFDFVETWKSMEKLVEQGKVKHIGVSNFSPKQLRKLFKAATIKPAVHQMEIHPYLQQPEWIIYHKTHNMHVTAYSPFANTNPVYHGRSRRPTPPLMENPDIVRIGELRHCTPAQVAIAWANTRGTSVISKSRHEQWIRDNLDAGRCRLLDKDMRKIDDDISSMYMTRFNNPSKNWGVKLFEGLDDA</sequence>
<dbReference type="PANTHER" id="PTHR11732">
    <property type="entry name" value="ALDO/KETO REDUCTASE"/>
    <property type="match status" value="1"/>
</dbReference>